<name>A0AAX3U6K7_9VIBR</name>
<organism evidence="1 2">
    <name type="scientific">Vibrio aestuarianus</name>
    <dbReference type="NCBI Taxonomy" id="28171"/>
    <lineage>
        <taxon>Bacteria</taxon>
        <taxon>Pseudomonadati</taxon>
        <taxon>Pseudomonadota</taxon>
        <taxon>Gammaproteobacteria</taxon>
        <taxon>Vibrionales</taxon>
        <taxon>Vibrionaceae</taxon>
        <taxon>Vibrio</taxon>
    </lineage>
</organism>
<dbReference type="RefSeq" id="WP_301065804.1">
    <property type="nucleotide sequence ID" value="NZ_CP118709.1"/>
</dbReference>
<evidence type="ECO:0000313" key="1">
    <source>
        <dbReference type="EMBL" id="WGK82433.1"/>
    </source>
</evidence>
<gene>
    <name evidence="1" type="ORF">PYE51_04060</name>
</gene>
<accession>A0AAX3U6K7</accession>
<dbReference type="AlphaFoldDB" id="A0AAX3U6K7"/>
<reference evidence="1" key="1">
    <citation type="submission" date="2022-02" db="EMBL/GenBank/DDBJ databases">
        <title>Emergence and expansion in Europe of a Vibrio aestuarianus clonal complex pathogenic for oysters.</title>
        <authorList>
            <person name="Mesnil A."/>
            <person name="Travers M.-A."/>
        </authorList>
    </citation>
    <scope>NUCLEOTIDE SEQUENCE</scope>
    <source>
        <strain evidence="1">U29</strain>
    </source>
</reference>
<evidence type="ECO:0000313" key="2">
    <source>
        <dbReference type="Proteomes" id="UP001239257"/>
    </source>
</evidence>
<proteinExistence type="predicted"/>
<dbReference type="Proteomes" id="UP001239257">
    <property type="component" value="Chromosome 1"/>
</dbReference>
<protein>
    <submittedName>
        <fullName evidence="1">Uncharacterized protein</fullName>
    </submittedName>
</protein>
<dbReference type="EMBL" id="CP118709">
    <property type="protein sequence ID" value="WGK82433.1"/>
    <property type="molecule type" value="Genomic_DNA"/>
</dbReference>
<sequence length="269" mass="30581">MKFPPLTSGCDRKNDPHHVRNHHIKGLIKGLNVRIKCIRSYNDRIGSIPGRQLIEQLHNIMKAKTRIEELQKNDPSMKKSKSKKLSEPLNKLNKLHGSFADEAIKRSGKSTNVRPEQPLYARYKDTPTNSYWNTTNIRKALLLVNDPRLLLNGANLLLNGANLLLNEAKSISHEAMLISYAALSDDDLLSRQNGLSIKRKQFSERSNELTEYWGSLNEKVFERSCNSTNTIPEKPLDRRDKNTYTDKAGLALDEAKLLLDEAKLRVPTS</sequence>